<feature type="compositionally biased region" description="Basic and acidic residues" evidence="1">
    <location>
        <begin position="9"/>
        <end position="19"/>
    </location>
</feature>
<name>A0A833SM14_PHYIN</name>
<proteinExistence type="predicted"/>
<comment type="caution">
    <text evidence="2">The sequence shown here is derived from an EMBL/GenBank/DDBJ whole genome shotgun (WGS) entry which is preliminary data.</text>
</comment>
<feature type="region of interest" description="Disordered" evidence="1">
    <location>
        <begin position="1"/>
        <end position="20"/>
    </location>
</feature>
<accession>A0A833SM14</accession>
<dbReference type="EMBL" id="JAACNO010001267">
    <property type="protein sequence ID" value="KAF4141738.1"/>
    <property type="molecule type" value="Genomic_DNA"/>
</dbReference>
<dbReference type="Proteomes" id="UP000602510">
    <property type="component" value="Unassembled WGS sequence"/>
</dbReference>
<sequence length="66" mass="7464">MPAAPPPRRPTESSKMRVEPRHRRLECVAYRYAVVALTSVTEVTSTNHVLPLVRIKNVHFKVVLSA</sequence>
<evidence type="ECO:0000256" key="1">
    <source>
        <dbReference type="SAM" id="MobiDB-lite"/>
    </source>
</evidence>
<keyword evidence="4" id="KW-1185">Reference proteome</keyword>
<evidence type="ECO:0000313" key="4">
    <source>
        <dbReference type="Proteomes" id="UP000602510"/>
    </source>
</evidence>
<organism evidence="2 4">
    <name type="scientific">Phytophthora infestans</name>
    <name type="common">Potato late blight agent</name>
    <name type="synonym">Botrytis infestans</name>
    <dbReference type="NCBI Taxonomy" id="4787"/>
    <lineage>
        <taxon>Eukaryota</taxon>
        <taxon>Sar</taxon>
        <taxon>Stramenopiles</taxon>
        <taxon>Oomycota</taxon>
        <taxon>Peronosporomycetes</taxon>
        <taxon>Peronosporales</taxon>
        <taxon>Peronosporaceae</taxon>
        <taxon>Phytophthora</taxon>
    </lineage>
</organism>
<dbReference type="AlphaFoldDB" id="A0A833SM14"/>
<protein>
    <submittedName>
        <fullName evidence="2">Uncharacterized protein</fullName>
    </submittedName>
</protein>
<gene>
    <name evidence="2" type="ORF">GN244_ATG12156</name>
    <name evidence="3" type="ORF">GN958_ATG09068</name>
</gene>
<dbReference type="EMBL" id="WSZM01000295">
    <property type="protein sequence ID" value="KAF4035813.1"/>
    <property type="molecule type" value="Genomic_DNA"/>
</dbReference>
<evidence type="ECO:0000313" key="2">
    <source>
        <dbReference type="EMBL" id="KAF4035813.1"/>
    </source>
</evidence>
<dbReference type="Proteomes" id="UP000704712">
    <property type="component" value="Unassembled WGS sequence"/>
</dbReference>
<reference evidence="2" key="1">
    <citation type="submission" date="2020-04" db="EMBL/GenBank/DDBJ databases">
        <title>Hybrid Assembly of Korean Phytophthora infestans isolates.</title>
        <authorList>
            <person name="Prokchorchik M."/>
            <person name="Lee Y."/>
            <person name="Seo J."/>
            <person name="Cho J.-H."/>
            <person name="Park Y.-E."/>
            <person name="Jang D.-C."/>
            <person name="Im J.-S."/>
            <person name="Choi J.-G."/>
            <person name="Park H.-J."/>
            <person name="Lee G.-B."/>
            <person name="Lee Y.-G."/>
            <person name="Hong S.-Y."/>
            <person name="Cho K."/>
            <person name="Sohn K.H."/>
        </authorList>
    </citation>
    <scope>NUCLEOTIDE SEQUENCE</scope>
    <source>
        <strain evidence="2">KR_1_A1</strain>
        <strain evidence="3">KR_2_A2</strain>
    </source>
</reference>
<evidence type="ECO:0000313" key="3">
    <source>
        <dbReference type="EMBL" id="KAF4141738.1"/>
    </source>
</evidence>